<dbReference type="Gene3D" id="3.80.10.10">
    <property type="entry name" value="Ribonuclease Inhibitor"/>
    <property type="match status" value="1"/>
</dbReference>
<evidence type="ECO:0000256" key="2">
    <source>
        <dbReference type="ARBA" id="ARBA00022737"/>
    </source>
</evidence>
<accession>A0ABC9AYJ0</accession>
<feature type="domain" description="Disease resistance R13L4/SHOC-2-like LRR" evidence="5">
    <location>
        <begin position="674"/>
        <end position="980"/>
    </location>
</feature>
<dbReference type="Gene3D" id="3.40.50.300">
    <property type="entry name" value="P-loop containing nucleotide triphosphate hydrolases"/>
    <property type="match status" value="1"/>
</dbReference>
<dbReference type="GO" id="GO:0051707">
    <property type="term" value="P:response to other organism"/>
    <property type="evidence" value="ECO:0007669"/>
    <property type="project" value="UniProtKB-ARBA"/>
</dbReference>
<dbReference type="InterPro" id="IPR044974">
    <property type="entry name" value="Disease_R_plants"/>
</dbReference>
<dbReference type="PANTHER" id="PTHR23155:SF957">
    <property type="entry name" value="OS11G0606800 PROTEIN"/>
    <property type="match status" value="1"/>
</dbReference>
<evidence type="ECO:0000313" key="6">
    <source>
        <dbReference type="EMBL" id="CAL4986758.1"/>
    </source>
</evidence>
<dbReference type="Pfam" id="PF23598">
    <property type="entry name" value="LRR_14"/>
    <property type="match status" value="1"/>
</dbReference>
<evidence type="ECO:0000259" key="4">
    <source>
        <dbReference type="Pfam" id="PF00931"/>
    </source>
</evidence>
<keyword evidence="2" id="KW-0677">Repeat</keyword>
<keyword evidence="1" id="KW-0433">Leucine-rich repeat</keyword>
<dbReference type="SMART" id="SM00369">
    <property type="entry name" value="LRR_TYP"/>
    <property type="match status" value="2"/>
</dbReference>
<name>A0ABC9AYJ0_9POAL</name>
<evidence type="ECO:0000256" key="3">
    <source>
        <dbReference type="SAM" id="MobiDB-lite"/>
    </source>
</evidence>
<feature type="domain" description="NB-ARC" evidence="4">
    <location>
        <begin position="212"/>
        <end position="379"/>
    </location>
</feature>
<dbReference type="SUPFAM" id="SSF52540">
    <property type="entry name" value="P-loop containing nucleoside triphosphate hydrolases"/>
    <property type="match status" value="1"/>
</dbReference>
<reference evidence="6" key="1">
    <citation type="submission" date="2024-10" db="EMBL/GenBank/DDBJ databases">
        <authorList>
            <person name="Ryan C."/>
        </authorList>
    </citation>
    <scope>NUCLEOTIDE SEQUENCE [LARGE SCALE GENOMIC DNA]</scope>
</reference>
<dbReference type="Proteomes" id="UP001497457">
    <property type="component" value="Chromosome 23rd"/>
</dbReference>
<evidence type="ECO:0000313" key="7">
    <source>
        <dbReference type="Proteomes" id="UP001497457"/>
    </source>
</evidence>
<proteinExistence type="predicted"/>
<dbReference type="InterPro" id="IPR032675">
    <property type="entry name" value="LRR_dom_sf"/>
</dbReference>
<feature type="region of interest" description="Disordered" evidence="3">
    <location>
        <begin position="1"/>
        <end position="33"/>
    </location>
</feature>
<dbReference type="GO" id="GO:0006952">
    <property type="term" value="P:defense response"/>
    <property type="evidence" value="ECO:0007669"/>
    <property type="project" value="UniProtKB-KW"/>
</dbReference>
<dbReference type="EMBL" id="OZ075133">
    <property type="protein sequence ID" value="CAL4986758.1"/>
    <property type="molecule type" value="Genomic_DNA"/>
</dbReference>
<evidence type="ECO:0008006" key="8">
    <source>
        <dbReference type="Google" id="ProtNLM"/>
    </source>
</evidence>
<dbReference type="AlphaFoldDB" id="A0ABC9AYJ0"/>
<sequence length="1057" mass="120046">MAGTGDTMDPAATEEESGIAPPPVSALDQQPESVIPPTATKEEDQAAMEALEVMEILYRKISKLQESAGSRRVSHCFGFMKAELSATMVSLRRASESPLRDSRTDGHTGLWLIELKGEVTGIMELLGGCKQKQAERTHHSLLQKSAQLFARLNPRHNTYIGILERAERFLHVAEDPLRYKHLLLSSSDLGLELPPHPSVAEEDDGLGHVGIESQTKKLLRWLMAGDERNLSVMYIVGPAGVGKTSLAMEVYDQLRCQTSRGGHYFQCHAMAEWSRNPDIEKIHRHILSQITGTVEPSVRDTSELLRHKRYFILIDDIWTTSDWEVIKSWFPSNSCGSRILITTRTRKVARLCCSEYGGLVHEMKPLNKLDSERLLISKTFGSTEASPQDDIIKNALGKILRRCGGIPLFIIGMAKWLKQQLQQQQQQQQHEQWDSLEQVPESLLKRFEQELSPTYDDLPYMPRLLALYMSMFPEGYVFEKYHLITKWSKEWPTQGNVWGEGLKGADEYFLELVDRNIITQMANNRQNLDETEACRWEINYFMLQFLTTKSVKEGFILTSSTLTKEGGGNNTWMVRRLAHHHTNPELAMRLQRMDLSQTRSLATSGAADEIPFGKLSYLVVLDLESWEKLEDEQLLQICNCNMFMLIYLSIRKTRVSKIPRQINKLYSLTKLDVSHTQISELPLEVCELEHLRKLDLRSTQIRQLPEEIVKLKDLQDLLVGNHGMINPFKTATKVPQGISSIHKLETLAIVDLSESSASFVDALGDLKSLRVLAITWSFHQCTDTVNRSSLLSSIQKWKRLESLTIHCGPGCPMEFLRSLSDPPENLERFKVTTGKFDSVPKWIEGLKNLTFLQITVCKYIPHNLKILKDLAKLDCLVLGLEFIPTQEIVIESDGFNELQKFLVDCPVPWLTFKKGAMPKLTYLELKVCSGPAGQQRVPSGISNLQRIMEVALCYTKWCEDSPNVKMAVDAVKKEVAKHHNPINLFINDDIQEVDAERNDNLLSRAANCLEESRALFLHRGRLEQVRAWQSILQGGISLLPLLLLYCCWLRVSVSYAG</sequence>
<evidence type="ECO:0000259" key="5">
    <source>
        <dbReference type="Pfam" id="PF23598"/>
    </source>
</evidence>
<dbReference type="InterPro" id="IPR027417">
    <property type="entry name" value="P-loop_NTPase"/>
</dbReference>
<organism evidence="6 7">
    <name type="scientific">Urochloa decumbens</name>
    <dbReference type="NCBI Taxonomy" id="240449"/>
    <lineage>
        <taxon>Eukaryota</taxon>
        <taxon>Viridiplantae</taxon>
        <taxon>Streptophyta</taxon>
        <taxon>Embryophyta</taxon>
        <taxon>Tracheophyta</taxon>
        <taxon>Spermatophyta</taxon>
        <taxon>Magnoliopsida</taxon>
        <taxon>Liliopsida</taxon>
        <taxon>Poales</taxon>
        <taxon>Poaceae</taxon>
        <taxon>PACMAD clade</taxon>
        <taxon>Panicoideae</taxon>
        <taxon>Panicodae</taxon>
        <taxon>Paniceae</taxon>
        <taxon>Melinidinae</taxon>
        <taxon>Urochloa</taxon>
    </lineage>
</organism>
<dbReference type="Pfam" id="PF00931">
    <property type="entry name" value="NB-ARC"/>
    <property type="match status" value="1"/>
</dbReference>
<dbReference type="InterPro" id="IPR002182">
    <property type="entry name" value="NB-ARC"/>
</dbReference>
<keyword evidence="7" id="KW-1185">Reference proteome</keyword>
<gene>
    <name evidence="6" type="ORF">URODEC1_LOCUS58514</name>
</gene>
<dbReference type="PANTHER" id="PTHR23155">
    <property type="entry name" value="DISEASE RESISTANCE PROTEIN RP"/>
    <property type="match status" value="1"/>
</dbReference>
<dbReference type="InterPro" id="IPR003591">
    <property type="entry name" value="Leu-rich_rpt_typical-subtyp"/>
</dbReference>
<dbReference type="PRINTS" id="PR00364">
    <property type="entry name" value="DISEASERSIST"/>
</dbReference>
<dbReference type="InterPro" id="IPR055414">
    <property type="entry name" value="LRR_R13L4/SHOC2-like"/>
</dbReference>
<protein>
    <recommendedName>
        <fullName evidence="8">NB-ARC domain-containing protein</fullName>
    </recommendedName>
</protein>
<evidence type="ECO:0000256" key="1">
    <source>
        <dbReference type="ARBA" id="ARBA00022614"/>
    </source>
</evidence>
<dbReference type="SUPFAM" id="SSF52047">
    <property type="entry name" value="RNI-like"/>
    <property type="match status" value="1"/>
</dbReference>